<dbReference type="GO" id="GO:0000287">
    <property type="term" value="F:magnesium ion binding"/>
    <property type="evidence" value="ECO:0007669"/>
    <property type="project" value="TreeGrafter"/>
</dbReference>
<feature type="binding site" evidence="7 9">
    <location>
        <position position="83"/>
    </location>
    <ligand>
        <name>3-methyl-2-oxobutanoate</name>
        <dbReference type="ChEBI" id="CHEBI:11851"/>
    </ligand>
</feature>
<dbReference type="EC" id="2.1.2.11" evidence="7"/>
<feature type="binding site" evidence="7 10">
    <location>
        <position position="83"/>
    </location>
    <ligand>
        <name>Mg(2+)</name>
        <dbReference type="ChEBI" id="CHEBI:18420"/>
    </ligand>
</feature>
<dbReference type="EMBL" id="VNHT01000005">
    <property type="protein sequence ID" value="TYP92881.1"/>
    <property type="molecule type" value="Genomic_DNA"/>
</dbReference>
<dbReference type="SUPFAM" id="SSF51621">
    <property type="entry name" value="Phosphoenolpyruvate/pyruvate domain"/>
    <property type="match status" value="1"/>
</dbReference>
<feature type="active site" description="Proton acceptor" evidence="7 8">
    <location>
        <position position="181"/>
    </location>
</feature>
<dbReference type="Gene3D" id="3.20.20.60">
    <property type="entry name" value="Phosphoenolpyruvate-binding domains"/>
    <property type="match status" value="1"/>
</dbReference>
<dbReference type="GO" id="GO:0008168">
    <property type="term" value="F:methyltransferase activity"/>
    <property type="evidence" value="ECO:0007669"/>
    <property type="project" value="UniProtKB-KW"/>
</dbReference>
<evidence type="ECO:0000313" key="12">
    <source>
        <dbReference type="EMBL" id="TYP92881.1"/>
    </source>
</evidence>
<comment type="subcellular location">
    <subcellularLocation>
        <location evidence="7">Cytoplasm</location>
    </subcellularLocation>
</comment>
<comment type="function">
    <text evidence="6 7">Catalyzes the reversible reaction in which hydroxymethyl group from 5,10-methylenetetrahydrofolate is transferred onto alpha-ketoisovalerate to form ketopantoate.</text>
</comment>
<dbReference type="InterPro" id="IPR040442">
    <property type="entry name" value="Pyrv_kinase-like_dom_sf"/>
</dbReference>
<dbReference type="GO" id="GO:0015940">
    <property type="term" value="P:pantothenate biosynthetic process"/>
    <property type="evidence" value="ECO:0007669"/>
    <property type="project" value="UniProtKB-UniRule"/>
</dbReference>
<dbReference type="NCBIfam" id="TIGR00222">
    <property type="entry name" value="panB"/>
    <property type="match status" value="1"/>
</dbReference>
<evidence type="ECO:0000256" key="9">
    <source>
        <dbReference type="PIRSR" id="PIRSR000388-2"/>
    </source>
</evidence>
<evidence type="ECO:0000313" key="14">
    <source>
        <dbReference type="Proteomes" id="UP000324176"/>
    </source>
</evidence>
<evidence type="ECO:0000256" key="5">
    <source>
        <dbReference type="ARBA" id="ARBA00022679"/>
    </source>
</evidence>
<dbReference type="GO" id="GO:0032259">
    <property type="term" value="P:methylation"/>
    <property type="evidence" value="ECO:0007669"/>
    <property type="project" value="UniProtKB-KW"/>
</dbReference>
<sequence length="263" mass="28348">MRITRDTLQKMHAAGNKIAALTCYDATFAAILENAGVDIILVGDSLGNVMQGHTTTLPVTLDDMIYHTQCVVRGSNKAFIMVDMPFGTSQVSPEETFMNATRLMAAGAQMVKIEGGQIMTDTIDFLTQRGIPVCAHIGLMPQSVHQLGGYKVQGRTTNEAEQLLNDAMLLQEAGVGILLMETIPAALAARISRELSIPTIGIGAGVNCSAQVLVLHDMLGIYRGNKPRFVKNFMIGTDSIQAAIEHYVQEVKAGKFPAAEHTF</sequence>
<accession>A0A0F7KF99</accession>
<evidence type="ECO:0000256" key="4">
    <source>
        <dbReference type="ARBA" id="ARBA00022655"/>
    </source>
</evidence>
<feature type="binding site" evidence="7 9">
    <location>
        <position position="112"/>
    </location>
    <ligand>
        <name>3-methyl-2-oxobutanoate</name>
        <dbReference type="ChEBI" id="CHEBI:11851"/>
    </ligand>
</feature>
<protein>
    <recommendedName>
        <fullName evidence="7">3-methyl-2-oxobutanoate hydroxymethyltransferase</fullName>
        <ecNumber evidence="7">2.1.2.11</ecNumber>
    </recommendedName>
    <alternativeName>
        <fullName evidence="7">Ketopantoate hydroxymethyltransferase</fullName>
        <shortName evidence="7">KPHMT</shortName>
    </alternativeName>
</protein>
<dbReference type="Proteomes" id="UP000324176">
    <property type="component" value="Unassembled WGS sequence"/>
</dbReference>
<dbReference type="RefSeq" id="WP_046849913.1">
    <property type="nucleotide sequence ID" value="NZ_CP011451.1"/>
</dbReference>
<dbReference type="PATRIC" id="fig|44574.3.peg.2081"/>
<gene>
    <name evidence="7 11" type="primary">panB</name>
    <name evidence="11" type="ORF">AAW31_08525</name>
    <name evidence="12" type="ORF">BCL69_100582</name>
</gene>
<comment type="cofactor">
    <cofactor evidence="7 10">
        <name>Mg(2+)</name>
        <dbReference type="ChEBI" id="CHEBI:18420"/>
    </cofactor>
    <text evidence="7 10">Binds 1 Mg(2+) ion per subunit.</text>
</comment>
<evidence type="ECO:0000256" key="3">
    <source>
        <dbReference type="ARBA" id="ARBA00011424"/>
    </source>
</evidence>
<comment type="similarity">
    <text evidence="2 7">Belongs to the PanB family.</text>
</comment>
<keyword evidence="4 7" id="KW-0566">Pantothenate biosynthesis</keyword>
<keyword evidence="13" id="KW-1185">Reference proteome</keyword>
<keyword evidence="11" id="KW-0489">Methyltransferase</keyword>
<evidence type="ECO:0000256" key="1">
    <source>
        <dbReference type="ARBA" id="ARBA00005033"/>
    </source>
</evidence>
<comment type="pathway">
    <text evidence="1 7">Cofactor biosynthesis; (R)-pantothenate biosynthesis; (R)-pantoate from 3-methyl-2-oxobutanoate: step 1/2.</text>
</comment>
<dbReference type="HAMAP" id="MF_00156">
    <property type="entry name" value="PanB"/>
    <property type="match status" value="1"/>
</dbReference>
<reference evidence="12 14" key="3">
    <citation type="submission" date="2019-07" db="EMBL/GenBank/DDBJ databases">
        <title>Active sludge and wastewater microbial communities from Klosterneuburg, Austria.</title>
        <authorList>
            <person name="Wagner M."/>
        </authorList>
    </citation>
    <scope>NUCLEOTIDE SEQUENCE [LARGE SCALE GENOMIC DNA]</scope>
    <source>
        <strain evidence="12 14">Nm2</strain>
    </source>
</reference>
<evidence type="ECO:0000256" key="6">
    <source>
        <dbReference type="ARBA" id="ARBA00056497"/>
    </source>
</evidence>
<name>A0A0F7KF99_9PROT</name>
<dbReference type="PIRSF" id="PIRSF000388">
    <property type="entry name" value="Pantoate_hydroxy_MeTrfase"/>
    <property type="match status" value="1"/>
</dbReference>
<feature type="binding site" evidence="7 10">
    <location>
        <position position="114"/>
    </location>
    <ligand>
        <name>Mg(2+)</name>
        <dbReference type="ChEBI" id="CHEBI:18420"/>
    </ligand>
</feature>
<comment type="subunit">
    <text evidence="3 7">Homodecamer; pentamer of dimers.</text>
</comment>
<dbReference type="PANTHER" id="PTHR20881">
    <property type="entry name" value="3-METHYL-2-OXOBUTANOATE HYDROXYMETHYLTRANSFERASE"/>
    <property type="match status" value="1"/>
</dbReference>
<dbReference type="EMBL" id="CP011451">
    <property type="protein sequence ID" value="AKH37843.1"/>
    <property type="molecule type" value="Genomic_DNA"/>
</dbReference>
<dbReference type="CDD" id="cd06557">
    <property type="entry name" value="KPHMT-like"/>
    <property type="match status" value="1"/>
</dbReference>
<evidence type="ECO:0000313" key="13">
    <source>
        <dbReference type="Proteomes" id="UP000034156"/>
    </source>
</evidence>
<dbReference type="Pfam" id="PF02548">
    <property type="entry name" value="Pantoate_transf"/>
    <property type="match status" value="1"/>
</dbReference>
<keyword evidence="7 10" id="KW-0479">Metal-binding</keyword>
<dbReference type="GO" id="GO:0003864">
    <property type="term" value="F:3-methyl-2-oxobutanoate hydroxymethyltransferase activity"/>
    <property type="evidence" value="ECO:0007669"/>
    <property type="project" value="UniProtKB-UniRule"/>
</dbReference>
<dbReference type="GO" id="GO:0005737">
    <property type="term" value="C:cytoplasm"/>
    <property type="evidence" value="ECO:0007669"/>
    <property type="project" value="UniProtKB-SubCell"/>
</dbReference>
<dbReference type="FunFam" id="3.20.20.60:FF:000003">
    <property type="entry name" value="3-methyl-2-oxobutanoate hydroxymethyltransferase"/>
    <property type="match status" value="1"/>
</dbReference>
<organism evidence="11 13">
    <name type="scientific">Nitrosomonas communis</name>
    <dbReference type="NCBI Taxonomy" id="44574"/>
    <lineage>
        <taxon>Bacteria</taxon>
        <taxon>Pseudomonadati</taxon>
        <taxon>Pseudomonadota</taxon>
        <taxon>Betaproteobacteria</taxon>
        <taxon>Nitrosomonadales</taxon>
        <taxon>Nitrosomonadaceae</taxon>
        <taxon>Nitrosomonas</taxon>
    </lineage>
</organism>
<feature type="binding site" evidence="7 9">
    <location>
        <begin position="44"/>
        <end position="45"/>
    </location>
    <ligand>
        <name>3-methyl-2-oxobutanoate</name>
        <dbReference type="ChEBI" id="CHEBI:11851"/>
    </ligand>
</feature>
<dbReference type="AlphaFoldDB" id="A0A0F7KF99"/>
<evidence type="ECO:0000256" key="8">
    <source>
        <dbReference type="PIRSR" id="PIRSR000388-1"/>
    </source>
</evidence>
<feature type="binding site" evidence="7 10">
    <location>
        <position position="44"/>
    </location>
    <ligand>
        <name>Mg(2+)</name>
        <dbReference type="ChEBI" id="CHEBI:18420"/>
    </ligand>
</feature>
<keyword evidence="5 7" id="KW-0808">Transferase</keyword>
<evidence type="ECO:0000313" key="11">
    <source>
        <dbReference type="EMBL" id="AKH37843.1"/>
    </source>
</evidence>
<dbReference type="NCBIfam" id="NF001452">
    <property type="entry name" value="PRK00311.1"/>
    <property type="match status" value="1"/>
</dbReference>
<dbReference type="OrthoDB" id="9781789at2"/>
<dbReference type="InterPro" id="IPR015813">
    <property type="entry name" value="Pyrv/PenolPyrv_kinase-like_dom"/>
</dbReference>
<comment type="catalytic activity">
    <reaction evidence="7">
        <text>(6R)-5,10-methylene-5,6,7,8-tetrahydrofolate + 3-methyl-2-oxobutanoate + H2O = 2-dehydropantoate + (6S)-5,6,7,8-tetrahydrofolate</text>
        <dbReference type="Rhea" id="RHEA:11824"/>
        <dbReference type="ChEBI" id="CHEBI:11561"/>
        <dbReference type="ChEBI" id="CHEBI:11851"/>
        <dbReference type="ChEBI" id="CHEBI:15377"/>
        <dbReference type="ChEBI" id="CHEBI:15636"/>
        <dbReference type="ChEBI" id="CHEBI:57453"/>
        <dbReference type="EC" id="2.1.2.11"/>
    </reaction>
</comment>
<dbReference type="UniPathway" id="UPA00028">
    <property type="reaction ID" value="UER00003"/>
</dbReference>
<dbReference type="InterPro" id="IPR003700">
    <property type="entry name" value="Pantoate_hydroxy_MeTrfase"/>
</dbReference>
<dbReference type="Proteomes" id="UP000034156">
    <property type="component" value="Chromosome"/>
</dbReference>
<keyword evidence="7 10" id="KW-0460">Magnesium</keyword>
<reference evidence="13" key="1">
    <citation type="submission" date="2015-05" db="EMBL/GenBank/DDBJ databases">
        <title>Draft genome of Nitrosomonas communis strain Nm2.</title>
        <authorList>
            <person name="Kozlowski J.A."/>
            <person name="Kits K.D."/>
            <person name="Stein L.Y."/>
        </authorList>
    </citation>
    <scope>NUCLEOTIDE SEQUENCE [LARGE SCALE GENOMIC DNA]</scope>
    <source>
        <strain evidence="13">Nm2</strain>
    </source>
</reference>
<dbReference type="PANTHER" id="PTHR20881:SF0">
    <property type="entry name" value="3-METHYL-2-OXOBUTANOATE HYDROXYMETHYLTRANSFERASE"/>
    <property type="match status" value="1"/>
</dbReference>
<evidence type="ECO:0000256" key="2">
    <source>
        <dbReference type="ARBA" id="ARBA00008676"/>
    </source>
</evidence>
<evidence type="ECO:0000256" key="10">
    <source>
        <dbReference type="PIRSR" id="PIRSR000388-3"/>
    </source>
</evidence>
<reference evidence="11 13" key="2">
    <citation type="journal article" date="2016" name="Genome Announc.">
        <title>Genome Sequence of Nitrosomonas communis Strain Nm2, a Mesophilic Ammonia-Oxidizing Bacterium Isolated from Mediterranean Soil.</title>
        <authorList>
            <person name="Kozlowski J.A."/>
            <person name="Kits K.D."/>
            <person name="Stein L.Y."/>
        </authorList>
    </citation>
    <scope>NUCLEOTIDE SEQUENCE [LARGE SCALE GENOMIC DNA]</scope>
    <source>
        <strain evidence="11 13">Nm2</strain>
    </source>
</reference>
<dbReference type="KEGG" id="nco:AAW31_08525"/>
<evidence type="ECO:0000256" key="7">
    <source>
        <dbReference type="HAMAP-Rule" id="MF_00156"/>
    </source>
</evidence>
<keyword evidence="7" id="KW-0963">Cytoplasm</keyword>
<proteinExistence type="inferred from homology"/>